<name>A0A8S2TQ19_9BILA</name>
<evidence type="ECO:0000313" key="3">
    <source>
        <dbReference type="Proteomes" id="UP000682733"/>
    </source>
</evidence>
<organism evidence="2 3">
    <name type="scientific">Didymodactylos carnosus</name>
    <dbReference type="NCBI Taxonomy" id="1234261"/>
    <lineage>
        <taxon>Eukaryota</taxon>
        <taxon>Metazoa</taxon>
        <taxon>Spiralia</taxon>
        <taxon>Gnathifera</taxon>
        <taxon>Rotifera</taxon>
        <taxon>Eurotatoria</taxon>
        <taxon>Bdelloidea</taxon>
        <taxon>Philodinida</taxon>
        <taxon>Philodinidae</taxon>
        <taxon>Didymodactylos</taxon>
    </lineage>
</organism>
<dbReference type="EMBL" id="CAJOBA010056511">
    <property type="protein sequence ID" value="CAF4292750.1"/>
    <property type="molecule type" value="Genomic_DNA"/>
</dbReference>
<feature type="non-terminal residue" evidence="2">
    <location>
        <position position="18"/>
    </location>
</feature>
<evidence type="ECO:0000313" key="2">
    <source>
        <dbReference type="EMBL" id="CAF4292750.1"/>
    </source>
</evidence>
<evidence type="ECO:0000313" key="1">
    <source>
        <dbReference type="EMBL" id="CAF1504424.1"/>
    </source>
</evidence>
<reference evidence="2" key="1">
    <citation type="submission" date="2021-02" db="EMBL/GenBank/DDBJ databases">
        <authorList>
            <person name="Nowell W R."/>
        </authorList>
    </citation>
    <scope>NUCLEOTIDE SEQUENCE</scope>
</reference>
<gene>
    <name evidence="1" type="ORF">OVA965_LOCUS37086</name>
    <name evidence="2" type="ORF">TMI583_LOCUS38140</name>
</gene>
<comment type="caution">
    <text evidence="2">The sequence shown here is derived from an EMBL/GenBank/DDBJ whole genome shotgun (WGS) entry which is preliminary data.</text>
</comment>
<proteinExistence type="predicted"/>
<protein>
    <submittedName>
        <fullName evidence="2">Uncharacterized protein</fullName>
    </submittedName>
</protein>
<sequence length="18" mass="2083">MYARVRLAIRGAHAELQQ</sequence>
<accession>A0A8S2TQ19</accession>
<dbReference type="Proteomes" id="UP000682733">
    <property type="component" value="Unassembled WGS sequence"/>
</dbReference>
<dbReference type="Proteomes" id="UP000677228">
    <property type="component" value="Unassembled WGS sequence"/>
</dbReference>
<dbReference type="AlphaFoldDB" id="A0A8S2TQ19"/>
<dbReference type="EMBL" id="CAJNOK010034473">
    <property type="protein sequence ID" value="CAF1504424.1"/>
    <property type="molecule type" value="Genomic_DNA"/>
</dbReference>